<comment type="caution">
    <text evidence="1">The sequence shown here is derived from an EMBL/GenBank/DDBJ whole genome shotgun (WGS) entry which is preliminary data.</text>
</comment>
<proteinExistence type="predicted"/>
<sequence length="84" mass="9431">MLTVSPERIQLPPGSTVTLHYQTWDDYETLLTSRRDDAAIKIRFNVHTQQISLMAPMAGHGNNPRKSPLLCLKTRGLEVAMQGL</sequence>
<evidence type="ECO:0000313" key="2">
    <source>
        <dbReference type="Proteomes" id="UP001482513"/>
    </source>
</evidence>
<keyword evidence="2" id="KW-1185">Reference proteome</keyword>
<dbReference type="EMBL" id="JAMPKX010000003">
    <property type="protein sequence ID" value="MEP0947139.1"/>
    <property type="molecule type" value="Genomic_DNA"/>
</dbReference>
<gene>
    <name evidence="1" type="ORF">NC992_09675</name>
</gene>
<organism evidence="1 2">
    <name type="scientific">Leptolyngbya subtilissima DQ-A4</name>
    <dbReference type="NCBI Taxonomy" id="2933933"/>
    <lineage>
        <taxon>Bacteria</taxon>
        <taxon>Bacillati</taxon>
        <taxon>Cyanobacteriota</taxon>
        <taxon>Cyanophyceae</taxon>
        <taxon>Leptolyngbyales</taxon>
        <taxon>Leptolyngbyaceae</taxon>
        <taxon>Leptolyngbya group</taxon>
        <taxon>Leptolyngbya</taxon>
    </lineage>
</organism>
<dbReference type="Proteomes" id="UP001482513">
    <property type="component" value="Unassembled WGS sequence"/>
</dbReference>
<accession>A0ABV0K2X6</accession>
<protein>
    <submittedName>
        <fullName evidence="1">Uncharacterized protein</fullName>
    </submittedName>
</protein>
<reference evidence="1 2" key="1">
    <citation type="submission" date="2022-04" db="EMBL/GenBank/DDBJ databases">
        <title>Positive selection, recombination, and allopatry shape intraspecific diversity of widespread and dominant cyanobacteria.</title>
        <authorList>
            <person name="Wei J."/>
            <person name="Shu W."/>
            <person name="Hu C."/>
        </authorList>
    </citation>
    <scope>NUCLEOTIDE SEQUENCE [LARGE SCALE GENOMIC DNA]</scope>
    <source>
        <strain evidence="1 2">DQ-A4</strain>
    </source>
</reference>
<name>A0ABV0K2X6_9CYAN</name>
<dbReference type="RefSeq" id="WP_242021482.1">
    <property type="nucleotide sequence ID" value="NZ_JAMPKX010000003.1"/>
</dbReference>
<evidence type="ECO:0000313" key="1">
    <source>
        <dbReference type="EMBL" id="MEP0947139.1"/>
    </source>
</evidence>